<dbReference type="OrthoDB" id="9795340at2"/>
<organism evidence="2 3">
    <name type="scientific">Lichenibacterium ramalinae</name>
    <dbReference type="NCBI Taxonomy" id="2316527"/>
    <lineage>
        <taxon>Bacteria</taxon>
        <taxon>Pseudomonadati</taxon>
        <taxon>Pseudomonadota</taxon>
        <taxon>Alphaproteobacteria</taxon>
        <taxon>Hyphomicrobiales</taxon>
        <taxon>Lichenihabitantaceae</taxon>
        <taxon>Lichenibacterium</taxon>
    </lineage>
</organism>
<gene>
    <name evidence="2" type="ORF">D3272_22830</name>
</gene>
<dbReference type="GO" id="GO:0045271">
    <property type="term" value="C:respiratory chain complex I"/>
    <property type="evidence" value="ECO:0007669"/>
    <property type="project" value="InterPro"/>
</dbReference>
<sequence>MGRFRNIVAGAGAAAAATPADLSTAKTFGRLVAPPGRPRAAPRRGRLAFTPRARRPIPSSANPTASCPLSYPAPPEERVTFKTRFLRFATWWTGATVNTRFWTSRNGEVVGYDEFGNTYYRAIGGRIDPALGFERRWVIYRGESEGSATPPGWYGWLHHQTDEPPTRSDYVPRAWEKPYLPNMTGTPAAYRPPGSLLKDGTRPRTGGDYDAWTPG</sequence>
<dbReference type="AlphaFoldDB" id="A0A4V1RI19"/>
<name>A0A4V1RI19_9HYPH</name>
<feature type="region of interest" description="Disordered" evidence="1">
    <location>
        <begin position="180"/>
        <end position="215"/>
    </location>
</feature>
<reference evidence="2 3" key="1">
    <citation type="submission" date="2018-09" db="EMBL/GenBank/DDBJ databases">
        <authorList>
            <person name="Grouzdev D.S."/>
            <person name="Krutkina M.S."/>
        </authorList>
    </citation>
    <scope>NUCLEOTIDE SEQUENCE [LARGE SCALE GENOMIC DNA]</scope>
    <source>
        <strain evidence="2 3">RmlP001</strain>
    </source>
</reference>
<dbReference type="Pfam" id="PF05071">
    <property type="entry name" value="NDUFA12"/>
    <property type="match status" value="1"/>
</dbReference>
<keyword evidence="3" id="KW-1185">Reference proteome</keyword>
<dbReference type="GO" id="GO:0006979">
    <property type="term" value="P:response to oxidative stress"/>
    <property type="evidence" value="ECO:0007669"/>
    <property type="project" value="TreeGrafter"/>
</dbReference>
<accession>A0A4V1RI19</accession>
<dbReference type="EMBL" id="QYBC01000024">
    <property type="protein sequence ID" value="RYB02007.1"/>
    <property type="molecule type" value="Genomic_DNA"/>
</dbReference>
<protein>
    <submittedName>
        <fullName evidence="2">NADH:ubiquinone oxidoreductase subunit NDUFA12</fullName>
    </submittedName>
</protein>
<dbReference type="InterPro" id="IPR007763">
    <property type="entry name" value="NDUFA12"/>
</dbReference>
<proteinExistence type="predicted"/>
<evidence type="ECO:0000313" key="2">
    <source>
        <dbReference type="EMBL" id="RYB02007.1"/>
    </source>
</evidence>
<reference evidence="2 3" key="2">
    <citation type="submission" date="2019-02" db="EMBL/GenBank/DDBJ databases">
        <title>'Lichenibacterium ramalinii' gen. nov. sp. nov., 'Lichenibacterium minor' gen. nov. sp. nov.</title>
        <authorList>
            <person name="Pankratov T."/>
        </authorList>
    </citation>
    <scope>NUCLEOTIDE SEQUENCE [LARGE SCALE GENOMIC DNA]</scope>
    <source>
        <strain evidence="2 3">RmlP001</strain>
    </source>
</reference>
<dbReference type="NCBIfam" id="NF006040">
    <property type="entry name" value="PRK08183.1"/>
    <property type="match status" value="1"/>
</dbReference>
<evidence type="ECO:0000313" key="3">
    <source>
        <dbReference type="Proteomes" id="UP000289411"/>
    </source>
</evidence>
<evidence type="ECO:0000256" key="1">
    <source>
        <dbReference type="SAM" id="MobiDB-lite"/>
    </source>
</evidence>
<keyword evidence="2" id="KW-0830">Ubiquinone</keyword>
<dbReference type="PANTHER" id="PTHR12910:SF2">
    <property type="entry name" value="NADH DEHYDROGENASE [UBIQUINONE] 1 ALPHA SUBCOMPLEX SUBUNIT 12"/>
    <property type="match status" value="1"/>
</dbReference>
<comment type="caution">
    <text evidence="2">The sequence shown here is derived from an EMBL/GenBank/DDBJ whole genome shotgun (WGS) entry which is preliminary data.</text>
</comment>
<dbReference type="Proteomes" id="UP000289411">
    <property type="component" value="Unassembled WGS sequence"/>
</dbReference>
<dbReference type="PANTHER" id="PTHR12910">
    <property type="entry name" value="NADH-UBIQUINONE OXIDOREDUCTASE SUBUNIT B17.2"/>
    <property type="match status" value="1"/>
</dbReference>